<dbReference type="PANTHER" id="PTHR30289:SF1">
    <property type="entry name" value="PEBP (PHOSPHATIDYLETHANOLAMINE-BINDING PROTEIN) FAMILY PROTEIN"/>
    <property type="match status" value="1"/>
</dbReference>
<dbReference type="KEGG" id="thei:K1720_02695"/>
<dbReference type="CDD" id="cd00865">
    <property type="entry name" value="PEBP_bact_arch"/>
    <property type="match status" value="1"/>
</dbReference>
<name>A0A9E7MBK0_9EURY</name>
<dbReference type="NCBIfam" id="TIGR00481">
    <property type="entry name" value="YbhB/YbcL family Raf kinase inhibitor-like protein"/>
    <property type="match status" value="1"/>
</dbReference>
<dbReference type="PROSITE" id="PS51257">
    <property type="entry name" value="PROKAR_LIPOPROTEIN"/>
    <property type="match status" value="1"/>
</dbReference>
<evidence type="ECO:0000313" key="1">
    <source>
        <dbReference type="EMBL" id="USH00395.1"/>
    </source>
</evidence>
<accession>A0A9E7MBK0</accession>
<dbReference type="InterPro" id="IPR008914">
    <property type="entry name" value="PEBP"/>
</dbReference>
<dbReference type="Gene3D" id="3.90.280.10">
    <property type="entry name" value="PEBP-like"/>
    <property type="match status" value="1"/>
</dbReference>
<organism evidence="1 2">
    <name type="scientific">Thermococcus argininiproducens</name>
    <dbReference type="NCBI Taxonomy" id="2866384"/>
    <lineage>
        <taxon>Archaea</taxon>
        <taxon>Methanobacteriati</taxon>
        <taxon>Methanobacteriota</taxon>
        <taxon>Thermococci</taxon>
        <taxon>Thermococcales</taxon>
        <taxon>Thermococcaceae</taxon>
        <taxon>Thermococcus</taxon>
    </lineage>
</organism>
<dbReference type="AlphaFoldDB" id="A0A9E7MBK0"/>
<keyword evidence="2" id="KW-1185">Reference proteome</keyword>
<dbReference type="InterPro" id="IPR036610">
    <property type="entry name" value="PEBP-like_sf"/>
</dbReference>
<gene>
    <name evidence="1" type="ORF">K1720_02695</name>
</gene>
<reference evidence="1 2" key="1">
    <citation type="submission" date="2021-08" db="EMBL/GenBank/DDBJ databases">
        <title>Thermococcus onnuriiensis IOH2.</title>
        <authorList>
            <person name="Park Y.-J."/>
        </authorList>
    </citation>
    <scope>NUCLEOTIDE SEQUENCE [LARGE SCALE GENOMIC DNA]</scope>
    <source>
        <strain evidence="1 2">IOH2</strain>
    </source>
</reference>
<proteinExistence type="predicted"/>
<sequence length="178" mass="19242">MKTLGCLIAIFVFAAGCLGGGEKVSLKVSSVFGENELIPSKYTCEGIDVSPPLHLEGLSDKAVSIAIIVDDPDAPVGTFTHWVAWNIPPVDEIPEGVPKEKVVESPIKALQGKNDFGRIGYNGPCPPRGHGVHHYHFKIYVLDTTLDLKPGATKKELEKAIQGHIIQFGELVGLYERS</sequence>
<dbReference type="EMBL" id="CP080572">
    <property type="protein sequence ID" value="USH00395.1"/>
    <property type="molecule type" value="Genomic_DNA"/>
</dbReference>
<dbReference type="InterPro" id="IPR005247">
    <property type="entry name" value="YbhB_YbcL/LppC-like"/>
</dbReference>
<dbReference type="Proteomes" id="UP001056425">
    <property type="component" value="Chromosome"/>
</dbReference>
<protein>
    <submittedName>
        <fullName evidence="1">YbhB/YbcL family Raf kinase inhibitor-like protein</fullName>
    </submittedName>
</protein>
<dbReference type="Pfam" id="PF01161">
    <property type="entry name" value="PBP"/>
    <property type="match status" value="1"/>
</dbReference>
<dbReference type="SUPFAM" id="SSF49777">
    <property type="entry name" value="PEBP-like"/>
    <property type="match status" value="1"/>
</dbReference>
<evidence type="ECO:0000313" key="2">
    <source>
        <dbReference type="Proteomes" id="UP001056425"/>
    </source>
</evidence>
<dbReference type="PANTHER" id="PTHR30289">
    <property type="entry name" value="UNCHARACTERIZED PROTEIN YBCL-RELATED"/>
    <property type="match status" value="1"/>
</dbReference>